<feature type="transmembrane region" description="Helical" evidence="1">
    <location>
        <begin position="42"/>
        <end position="69"/>
    </location>
</feature>
<evidence type="ECO:0008006" key="4">
    <source>
        <dbReference type="Google" id="ProtNLM"/>
    </source>
</evidence>
<keyword evidence="1" id="KW-0812">Transmembrane</keyword>
<name>A0A0G0WNI2_9BACT</name>
<evidence type="ECO:0000256" key="1">
    <source>
        <dbReference type="SAM" id="Phobius"/>
    </source>
</evidence>
<proteinExistence type="predicted"/>
<feature type="transmembrane region" description="Helical" evidence="1">
    <location>
        <begin position="81"/>
        <end position="102"/>
    </location>
</feature>
<evidence type="ECO:0000313" key="3">
    <source>
        <dbReference type="Proteomes" id="UP000034753"/>
    </source>
</evidence>
<protein>
    <recommendedName>
        <fullName evidence="4">Rod shape-determining protein MreD</fullName>
    </recommendedName>
</protein>
<dbReference type="AlphaFoldDB" id="A0A0G0WNI2"/>
<reference evidence="2 3" key="1">
    <citation type="journal article" date="2015" name="Nature">
        <title>rRNA introns, odd ribosomes, and small enigmatic genomes across a large radiation of phyla.</title>
        <authorList>
            <person name="Brown C.T."/>
            <person name="Hug L.A."/>
            <person name="Thomas B.C."/>
            <person name="Sharon I."/>
            <person name="Castelle C.J."/>
            <person name="Singh A."/>
            <person name="Wilkins M.J."/>
            <person name="Williams K.H."/>
            <person name="Banfield J.F."/>
        </authorList>
    </citation>
    <scope>NUCLEOTIDE SEQUENCE [LARGE SCALE GENOMIC DNA]</scope>
</reference>
<feature type="transmembrane region" description="Helical" evidence="1">
    <location>
        <begin position="108"/>
        <end position="129"/>
    </location>
</feature>
<dbReference type="PATRIC" id="fig|1618429.3.peg.50"/>
<keyword evidence="1" id="KW-0472">Membrane</keyword>
<gene>
    <name evidence="2" type="ORF">UU67_C0002G0015</name>
</gene>
<organism evidence="2 3">
    <name type="scientific">Candidatus Daviesbacteria bacterium GW2011_GWB1_41_5</name>
    <dbReference type="NCBI Taxonomy" id="1618429"/>
    <lineage>
        <taxon>Bacteria</taxon>
        <taxon>Candidatus Daviesiibacteriota</taxon>
    </lineage>
</organism>
<accession>A0A0G0WNI2</accession>
<comment type="caution">
    <text evidence="2">The sequence shown here is derived from an EMBL/GenBank/DDBJ whole genome shotgun (WGS) entry which is preliminary data.</text>
</comment>
<dbReference type="EMBL" id="LCBN01000002">
    <property type="protein sequence ID" value="KKS14349.1"/>
    <property type="molecule type" value="Genomic_DNA"/>
</dbReference>
<keyword evidence="1" id="KW-1133">Transmembrane helix</keyword>
<dbReference type="Proteomes" id="UP000034753">
    <property type="component" value="Unassembled WGS sequence"/>
</dbReference>
<sequence length="148" mass="16500">MIIFIAVLIILSFLQASLIPVDFILLALIARSFVSSDKSNYFLAFAFGILVSLLSGKLLGSPSIFYIFPVFLASLLRKSPFLTNPVLVFLSAAFLVILAHILKVLQGVSPNFILVAMEVAFILPVYFAVRFWEERFVPGKEIKLKMGR</sequence>
<evidence type="ECO:0000313" key="2">
    <source>
        <dbReference type="EMBL" id="KKS14349.1"/>
    </source>
</evidence>